<dbReference type="InterPro" id="IPR018997">
    <property type="entry name" value="PUB_domain"/>
</dbReference>
<dbReference type="PROSITE" id="PS50053">
    <property type="entry name" value="UBIQUITIN_2"/>
    <property type="match status" value="1"/>
</dbReference>
<dbReference type="CDD" id="cd17039">
    <property type="entry name" value="Ubl_ubiquitin_like"/>
    <property type="match status" value="1"/>
</dbReference>
<dbReference type="Proteomes" id="UP000291116">
    <property type="component" value="Unassembled WGS sequence"/>
</dbReference>
<dbReference type="SUPFAM" id="SSF54236">
    <property type="entry name" value="Ubiquitin-like"/>
    <property type="match status" value="1"/>
</dbReference>
<evidence type="ECO:0000259" key="2">
    <source>
        <dbReference type="PROSITE" id="PS50053"/>
    </source>
</evidence>
<dbReference type="EMBL" id="CAACVS010000647">
    <property type="protein sequence ID" value="VEU44455.1"/>
    <property type="molecule type" value="Genomic_DNA"/>
</dbReference>
<dbReference type="Gene3D" id="3.10.20.90">
    <property type="entry name" value="Phosphatidylinositol 3-kinase Catalytic Subunit, Chain A, domain 1"/>
    <property type="match status" value="1"/>
</dbReference>
<organism evidence="3 4">
    <name type="scientific">Pseudo-nitzschia multistriata</name>
    <dbReference type="NCBI Taxonomy" id="183589"/>
    <lineage>
        <taxon>Eukaryota</taxon>
        <taxon>Sar</taxon>
        <taxon>Stramenopiles</taxon>
        <taxon>Ochrophyta</taxon>
        <taxon>Bacillariophyta</taxon>
        <taxon>Bacillariophyceae</taxon>
        <taxon>Bacillariophycidae</taxon>
        <taxon>Bacillariales</taxon>
        <taxon>Bacillariaceae</taxon>
        <taxon>Pseudo-nitzschia</taxon>
    </lineage>
</organism>
<keyword evidence="4" id="KW-1185">Reference proteome</keyword>
<dbReference type="OrthoDB" id="47788at2759"/>
<feature type="compositionally biased region" description="Pro residues" evidence="1">
    <location>
        <begin position="366"/>
        <end position="381"/>
    </location>
</feature>
<dbReference type="InterPro" id="IPR029071">
    <property type="entry name" value="Ubiquitin-like_domsf"/>
</dbReference>
<dbReference type="Pfam" id="PF00240">
    <property type="entry name" value="ubiquitin"/>
    <property type="match status" value="1"/>
</dbReference>
<dbReference type="AlphaFoldDB" id="A0A448ZQX1"/>
<dbReference type="PANTHER" id="PTHR23153">
    <property type="entry name" value="UBX-RELATED"/>
    <property type="match status" value="1"/>
</dbReference>
<dbReference type="InterPro" id="IPR036339">
    <property type="entry name" value="PUB-like_dom_sf"/>
</dbReference>
<dbReference type="Pfam" id="PF09409">
    <property type="entry name" value="PUB"/>
    <property type="match status" value="1"/>
</dbReference>
<dbReference type="SMART" id="SM00580">
    <property type="entry name" value="PUG"/>
    <property type="match status" value="1"/>
</dbReference>
<dbReference type="CDD" id="cd09212">
    <property type="entry name" value="PUB"/>
    <property type="match status" value="1"/>
</dbReference>
<evidence type="ECO:0000313" key="3">
    <source>
        <dbReference type="EMBL" id="VEU44455.1"/>
    </source>
</evidence>
<proteinExistence type="predicted"/>
<dbReference type="PANTHER" id="PTHR23153:SF38">
    <property type="entry name" value="UBX DOMAIN-CONTAINING PROTEIN 6"/>
    <property type="match status" value="1"/>
</dbReference>
<feature type="region of interest" description="Disordered" evidence="1">
    <location>
        <begin position="256"/>
        <end position="293"/>
    </location>
</feature>
<evidence type="ECO:0000256" key="1">
    <source>
        <dbReference type="SAM" id="MobiDB-lite"/>
    </source>
</evidence>
<evidence type="ECO:0000313" key="4">
    <source>
        <dbReference type="Proteomes" id="UP000291116"/>
    </source>
</evidence>
<sequence>MKVFCTVTANSGARVPLVLEGDHPVLTPGQLRERVSEATGIPLPDLRLIFRGRMIKDEGGIGDVVAEFKLEEDSVLHCMGKPVPAGGAAVSASASASASSGAAAASESPRVHARSAVPPLSTATAASVATAAAAAGGSPPSGGASDPLGLALERLRSGNPPSVYATAVGTLGKVLGNIVSHPMEEKYRRVKKQNPAFRKRLGGLAGGHDCMLACGFRVEVDEGENAEVYKLHATADSWNALVEAKTRVEEAVAKAAAGDRQQPVQAPGPAGLLPGGGFPPPGGLPNDPALRDSVSRMMSDPRALQAALQNPMLQQMIRSDPSVSPMLRQHLEQLSNNPAMLQQMARQMRDPATMAMFQRAMGEGGPPGPAAPPGGPAPQPPRNDSGQTEEEMIAEAIRRSLEDN</sequence>
<dbReference type="SUPFAM" id="SSF143503">
    <property type="entry name" value="PUG domain-like"/>
    <property type="match status" value="1"/>
</dbReference>
<dbReference type="InterPro" id="IPR000626">
    <property type="entry name" value="Ubiquitin-like_dom"/>
</dbReference>
<accession>A0A448ZQX1</accession>
<name>A0A448ZQX1_9STRA</name>
<feature type="region of interest" description="Disordered" evidence="1">
    <location>
        <begin position="359"/>
        <end position="404"/>
    </location>
</feature>
<dbReference type="Gene3D" id="1.20.58.2190">
    <property type="match status" value="1"/>
</dbReference>
<feature type="domain" description="Ubiquitin-like" evidence="2">
    <location>
        <begin position="27"/>
        <end position="81"/>
    </location>
</feature>
<reference evidence="3 4" key="1">
    <citation type="submission" date="2019-01" db="EMBL/GenBank/DDBJ databases">
        <authorList>
            <person name="Ferrante I. M."/>
        </authorList>
    </citation>
    <scope>NUCLEOTIDE SEQUENCE [LARGE SCALE GENOMIC DNA]</scope>
    <source>
        <strain evidence="3 4">B856</strain>
    </source>
</reference>
<dbReference type="GO" id="GO:0005737">
    <property type="term" value="C:cytoplasm"/>
    <property type="evidence" value="ECO:0007669"/>
    <property type="project" value="TreeGrafter"/>
</dbReference>
<gene>
    <name evidence="3" type="ORF">PSNMU_V1.4_AUG-EV-PASAV3_0116110</name>
</gene>
<protein>
    <recommendedName>
        <fullName evidence="2">Ubiquitin-like domain-containing protein</fullName>
    </recommendedName>
</protein>